<dbReference type="RefSeq" id="WP_073272428.1">
    <property type="nucleotide sequence ID" value="NZ_FQVA01000001.1"/>
</dbReference>
<feature type="transmembrane region" description="Helical" evidence="1">
    <location>
        <begin position="92"/>
        <end position="108"/>
    </location>
</feature>
<feature type="transmembrane region" description="Helical" evidence="1">
    <location>
        <begin position="68"/>
        <end position="86"/>
    </location>
</feature>
<feature type="transmembrane region" description="Helical" evidence="1">
    <location>
        <begin position="274"/>
        <end position="293"/>
    </location>
</feature>
<feature type="transmembrane region" description="Helical" evidence="1">
    <location>
        <begin position="305"/>
        <end position="322"/>
    </location>
</feature>
<keyword evidence="3" id="KW-1185">Reference proteome</keyword>
<sequence>MHRYPTQRLFFVSATVLAIIAPWLLLLTLTGQLGLQFTIAAHSKSMLFGFVGALIAGYLAGKQRLASLLLLYGLWLSGRILEVFATDELATGLAYSAFGILLALLVAPKFKAAKKWRNRTMMPLIALIGCFPLARETLPLMTDTFEFSNISFVLMISTLMYFMGGRLITPSLTRAFAESGLPIVHRVQPQLEAATLALLFAAICASLFSAPTGWIASPAIAAALLILFRLYRWNLSKLGSSYSSLWAFVAGYIWLALGILAVSFALVLGHPLQSGIHIITIGALGTLSSTVILRFCVANTDSSRHWYYSSILLLAGATAIRYSVNLLPENATGLLFTSACLWSLNFAVILFGACRRKLQDRPCRNQRETITNNPANLNCRVNSESSTGRQ</sequence>
<protein>
    <submittedName>
        <fullName evidence="2">Uncharacterized protein involved in response to NO</fullName>
    </submittedName>
</protein>
<keyword evidence="1" id="KW-0472">Membrane</keyword>
<feature type="transmembrane region" description="Helical" evidence="1">
    <location>
        <begin position="190"/>
        <end position="208"/>
    </location>
</feature>
<dbReference type="Proteomes" id="UP000184170">
    <property type="component" value="Unassembled WGS sequence"/>
</dbReference>
<dbReference type="Pfam" id="PF05940">
    <property type="entry name" value="NnrS"/>
    <property type="match status" value="1"/>
</dbReference>
<gene>
    <name evidence="2" type="ORF">SAMN04487965_1069</name>
</gene>
<feature type="transmembrane region" description="Helical" evidence="1">
    <location>
        <begin position="245"/>
        <end position="268"/>
    </location>
</feature>
<dbReference type="STRING" id="494016.SAMN04487965_1069"/>
<keyword evidence="1" id="KW-0812">Transmembrane</keyword>
<feature type="transmembrane region" description="Helical" evidence="1">
    <location>
        <begin position="334"/>
        <end position="354"/>
    </location>
</feature>
<reference evidence="3" key="1">
    <citation type="submission" date="2016-11" db="EMBL/GenBank/DDBJ databases">
        <authorList>
            <person name="Varghese N."/>
            <person name="Submissions S."/>
        </authorList>
    </citation>
    <scope>NUCLEOTIDE SEQUENCE [LARGE SCALE GENOMIC DNA]</scope>
    <source>
        <strain evidence="3">CGMCC 1.7063</strain>
    </source>
</reference>
<dbReference type="InterPro" id="IPR010266">
    <property type="entry name" value="NnrS"/>
</dbReference>
<accession>A0A1M4XUZ9</accession>
<feature type="transmembrane region" description="Helical" evidence="1">
    <location>
        <begin position="150"/>
        <end position="169"/>
    </location>
</feature>
<evidence type="ECO:0000256" key="1">
    <source>
        <dbReference type="SAM" id="Phobius"/>
    </source>
</evidence>
<organism evidence="2 3">
    <name type="scientific">Microbulbifer donghaiensis</name>
    <dbReference type="NCBI Taxonomy" id="494016"/>
    <lineage>
        <taxon>Bacteria</taxon>
        <taxon>Pseudomonadati</taxon>
        <taxon>Pseudomonadota</taxon>
        <taxon>Gammaproteobacteria</taxon>
        <taxon>Cellvibrionales</taxon>
        <taxon>Microbulbiferaceae</taxon>
        <taxon>Microbulbifer</taxon>
    </lineage>
</organism>
<feature type="transmembrane region" description="Helical" evidence="1">
    <location>
        <begin position="9"/>
        <end position="29"/>
    </location>
</feature>
<dbReference type="EMBL" id="FQVA01000001">
    <property type="protein sequence ID" value="SHE97176.1"/>
    <property type="molecule type" value="Genomic_DNA"/>
</dbReference>
<keyword evidence="1" id="KW-1133">Transmembrane helix</keyword>
<feature type="transmembrane region" description="Helical" evidence="1">
    <location>
        <begin position="120"/>
        <end position="138"/>
    </location>
</feature>
<evidence type="ECO:0000313" key="3">
    <source>
        <dbReference type="Proteomes" id="UP000184170"/>
    </source>
</evidence>
<dbReference type="OrthoDB" id="6372248at2"/>
<dbReference type="AlphaFoldDB" id="A0A1M4XUZ9"/>
<proteinExistence type="predicted"/>
<evidence type="ECO:0000313" key="2">
    <source>
        <dbReference type="EMBL" id="SHE97176.1"/>
    </source>
</evidence>
<feature type="transmembrane region" description="Helical" evidence="1">
    <location>
        <begin position="214"/>
        <end position="233"/>
    </location>
</feature>
<feature type="transmembrane region" description="Helical" evidence="1">
    <location>
        <begin position="41"/>
        <end position="61"/>
    </location>
</feature>
<name>A0A1M4XUZ9_9GAMM</name>